<evidence type="ECO:0000256" key="5">
    <source>
        <dbReference type="ARBA" id="ARBA00022989"/>
    </source>
</evidence>
<proteinExistence type="inferred from homology"/>
<comment type="subcellular location">
    <subcellularLocation>
        <location evidence="1">Cell membrane</location>
        <topology evidence="1">Multi-pass membrane protein</topology>
    </subcellularLocation>
</comment>
<dbReference type="GO" id="GO:0005886">
    <property type="term" value="C:plasma membrane"/>
    <property type="evidence" value="ECO:0007669"/>
    <property type="project" value="UniProtKB-SubCell"/>
</dbReference>
<dbReference type="Gene3D" id="3.30.450.20">
    <property type="entry name" value="PAS domain"/>
    <property type="match status" value="1"/>
</dbReference>
<dbReference type="SMART" id="SM00283">
    <property type="entry name" value="MA"/>
    <property type="match status" value="1"/>
</dbReference>
<evidence type="ECO:0000259" key="12">
    <source>
        <dbReference type="PROSITE" id="PS50885"/>
    </source>
</evidence>
<dbReference type="AlphaFoldDB" id="A0A2S8R8U1"/>
<feature type="domain" description="HAMP" evidence="12">
    <location>
        <begin position="355"/>
        <end position="407"/>
    </location>
</feature>
<evidence type="ECO:0000256" key="6">
    <source>
        <dbReference type="ARBA" id="ARBA00023136"/>
    </source>
</evidence>
<name>A0A2S8R8U1_9FIRM</name>
<dbReference type="PANTHER" id="PTHR32089">
    <property type="entry name" value="METHYL-ACCEPTING CHEMOTAXIS PROTEIN MCPB"/>
    <property type="match status" value="1"/>
</dbReference>
<comment type="caution">
    <text evidence="13">The sequence shown here is derived from an EMBL/GenBank/DDBJ whole genome shotgun (WGS) entry which is preliminary data.</text>
</comment>
<dbReference type="SMART" id="SM00304">
    <property type="entry name" value="HAMP"/>
    <property type="match status" value="1"/>
</dbReference>
<dbReference type="Gene3D" id="6.10.340.10">
    <property type="match status" value="1"/>
</dbReference>
<dbReference type="InterPro" id="IPR029151">
    <property type="entry name" value="Sensor-like_sf"/>
</dbReference>
<evidence type="ECO:0000256" key="8">
    <source>
        <dbReference type="ARBA" id="ARBA00029447"/>
    </source>
</evidence>
<protein>
    <recommendedName>
        <fullName evidence="15">Methyl-accepting chemotaxis protein</fullName>
    </recommendedName>
</protein>
<evidence type="ECO:0000256" key="9">
    <source>
        <dbReference type="PROSITE-ProRule" id="PRU00284"/>
    </source>
</evidence>
<evidence type="ECO:0000256" key="7">
    <source>
        <dbReference type="ARBA" id="ARBA00023224"/>
    </source>
</evidence>
<keyword evidence="3" id="KW-0145">Chemotaxis</keyword>
<dbReference type="SUPFAM" id="SSF103190">
    <property type="entry name" value="Sensory domain-like"/>
    <property type="match status" value="1"/>
</dbReference>
<feature type="transmembrane region" description="Helical" evidence="10">
    <location>
        <begin position="332"/>
        <end position="353"/>
    </location>
</feature>
<comment type="similarity">
    <text evidence="8">Belongs to the methyl-accepting chemotaxis (MCP) protein family.</text>
</comment>
<dbReference type="InterPro" id="IPR003660">
    <property type="entry name" value="HAMP_dom"/>
</dbReference>
<evidence type="ECO:0000259" key="11">
    <source>
        <dbReference type="PROSITE" id="PS50111"/>
    </source>
</evidence>
<dbReference type="RefSeq" id="WP_105367736.1">
    <property type="nucleotide sequence ID" value="NZ_NEMB01000003.1"/>
</dbReference>
<keyword evidence="2" id="KW-1003">Cell membrane</keyword>
<dbReference type="Pfam" id="PF00672">
    <property type="entry name" value="HAMP"/>
    <property type="match status" value="1"/>
</dbReference>
<dbReference type="PROSITE" id="PS50111">
    <property type="entry name" value="CHEMOTAXIS_TRANSDUC_2"/>
    <property type="match status" value="1"/>
</dbReference>
<evidence type="ECO:0000256" key="10">
    <source>
        <dbReference type="SAM" id="Phobius"/>
    </source>
</evidence>
<dbReference type="CDD" id="cd06225">
    <property type="entry name" value="HAMP"/>
    <property type="match status" value="1"/>
</dbReference>
<dbReference type="Gene3D" id="1.10.287.950">
    <property type="entry name" value="Methyl-accepting chemotaxis protein"/>
    <property type="match status" value="1"/>
</dbReference>
<accession>A0A2S8R8U1</accession>
<gene>
    <name evidence="13" type="ORF">B9R14_05210</name>
</gene>
<dbReference type="Proteomes" id="UP000239720">
    <property type="component" value="Unassembled WGS sequence"/>
</dbReference>
<dbReference type="Pfam" id="PF02743">
    <property type="entry name" value="dCache_1"/>
    <property type="match status" value="1"/>
</dbReference>
<evidence type="ECO:0000256" key="2">
    <source>
        <dbReference type="ARBA" id="ARBA00022475"/>
    </source>
</evidence>
<feature type="domain" description="Methyl-accepting transducer" evidence="11">
    <location>
        <begin position="426"/>
        <end position="683"/>
    </location>
</feature>
<feature type="transmembrane region" description="Helical" evidence="10">
    <location>
        <begin position="50"/>
        <end position="69"/>
    </location>
</feature>
<sequence>MKKITPKLPELFKQIKKKAEATVKRTVKRIAKKAAKTTAKTKDLKSLSTTLSIAFITVSGIILLGNTAINTYINYSGNCKLVENQQHIIADEAVKQVKNYIHKKMDMMSSMVLVSDLTEVETEEQKRIMSRLLNVDSSFRQLALLNSSGEELSRISRLASSLDGQLTEENIKDLFSNMGYKDFYISSVFIDEMSFEPIILLATPIKDVFGDLKGALIAEINLKFMWDVVSSMEIGKEGTAYVVDRKGNLIAFHDISRVIRGENLLNINLISKFANGENAENDGENNVINSERSKGILGKKSVITYVPLGEPDWAIVVEIPVSEADATIIRSIWISIFIIFFGFVFAVFTGIFISKRITRPVIKLRNATRIISEGDLDAQIDVDCNNEIGELALNFNYMVSNINNIIIEIKDALKIIMDKSLELKKSSNESAEAAKSVTIAMEQISAGTEEQAHEAEKTSEQIYNLGSQIDYAVSKAMEVEEITESTKKLSIKSKDTIKLLTEKSKETDRITKEFTEDTRKLNESMEKIQKITDAISAITKKTSLLSLNATIEAAKAGDAGQGFSVIAKEINSLSTQSKESAKMIKPLLKEIKLQTEASINTSKRVHKIMEEQMQAVVSTQYAFDEIITSMDNVIEKIIELNNVIGKIEDVKTSTINSVVAIRSILEETAASTEEVTAASENQSLIAEQVNKFAQSLYHMGERLVATTNIFKTKKSN</sequence>
<evidence type="ECO:0000256" key="1">
    <source>
        <dbReference type="ARBA" id="ARBA00004651"/>
    </source>
</evidence>
<dbReference type="PROSITE" id="PS50885">
    <property type="entry name" value="HAMP"/>
    <property type="match status" value="1"/>
</dbReference>
<dbReference type="InterPro" id="IPR033479">
    <property type="entry name" value="dCache_1"/>
</dbReference>
<reference evidence="13 14" key="1">
    <citation type="journal article" date="2018" name="Syst. Appl. Microbiol.">
        <title>Characterization and high-quality draft genome sequence of Herbivorax saccincola A7, an anaerobic, alkaliphilic, thermophilic, cellulolytic, and xylanolytic bacterium.</title>
        <authorList>
            <person name="Aikawa S."/>
            <person name="Baramee S."/>
            <person name="Sermsathanaswadi J."/>
            <person name="Thianheng P."/>
            <person name="Tachaapaikoon C."/>
            <person name="Shikata A."/>
            <person name="Waeonukul R."/>
            <person name="Pason P."/>
            <person name="Ratanakhanokchai K."/>
            <person name="Kosugi A."/>
        </authorList>
    </citation>
    <scope>NUCLEOTIDE SEQUENCE [LARGE SCALE GENOMIC DNA]</scope>
    <source>
        <strain evidence="13 14">A7</strain>
    </source>
</reference>
<dbReference type="PANTHER" id="PTHR32089:SF112">
    <property type="entry name" value="LYSOZYME-LIKE PROTEIN-RELATED"/>
    <property type="match status" value="1"/>
</dbReference>
<dbReference type="SUPFAM" id="SSF58104">
    <property type="entry name" value="Methyl-accepting chemotaxis protein (MCP) signaling domain"/>
    <property type="match status" value="1"/>
</dbReference>
<dbReference type="GO" id="GO:0006935">
    <property type="term" value="P:chemotaxis"/>
    <property type="evidence" value="ECO:0007669"/>
    <property type="project" value="UniProtKB-KW"/>
</dbReference>
<dbReference type="OrthoDB" id="9816519at2"/>
<keyword evidence="4 10" id="KW-0812">Transmembrane</keyword>
<organism evidence="13 14">
    <name type="scientific">Acetivibrio saccincola</name>
    <dbReference type="NCBI Taxonomy" id="1677857"/>
    <lineage>
        <taxon>Bacteria</taxon>
        <taxon>Bacillati</taxon>
        <taxon>Bacillota</taxon>
        <taxon>Clostridia</taxon>
        <taxon>Eubacteriales</taxon>
        <taxon>Oscillospiraceae</taxon>
        <taxon>Acetivibrio</taxon>
    </lineage>
</organism>
<keyword evidence="7 9" id="KW-0807">Transducer</keyword>
<evidence type="ECO:0000256" key="4">
    <source>
        <dbReference type="ARBA" id="ARBA00022692"/>
    </source>
</evidence>
<evidence type="ECO:0000313" key="14">
    <source>
        <dbReference type="Proteomes" id="UP000239720"/>
    </source>
</evidence>
<dbReference type="InterPro" id="IPR004089">
    <property type="entry name" value="MCPsignal_dom"/>
</dbReference>
<dbReference type="CDD" id="cd12912">
    <property type="entry name" value="PDC2_MCP_like"/>
    <property type="match status" value="1"/>
</dbReference>
<evidence type="ECO:0000313" key="13">
    <source>
        <dbReference type="EMBL" id="PQQ66207.1"/>
    </source>
</evidence>
<evidence type="ECO:0008006" key="15">
    <source>
        <dbReference type="Google" id="ProtNLM"/>
    </source>
</evidence>
<dbReference type="Pfam" id="PF00015">
    <property type="entry name" value="MCPsignal"/>
    <property type="match status" value="1"/>
</dbReference>
<dbReference type="EMBL" id="NEMB01000003">
    <property type="protein sequence ID" value="PQQ66207.1"/>
    <property type="molecule type" value="Genomic_DNA"/>
</dbReference>
<dbReference type="GO" id="GO:0007165">
    <property type="term" value="P:signal transduction"/>
    <property type="evidence" value="ECO:0007669"/>
    <property type="project" value="UniProtKB-KW"/>
</dbReference>
<keyword evidence="6 10" id="KW-0472">Membrane</keyword>
<keyword evidence="5 10" id="KW-1133">Transmembrane helix</keyword>
<evidence type="ECO:0000256" key="3">
    <source>
        <dbReference type="ARBA" id="ARBA00022500"/>
    </source>
</evidence>